<keyword evidence="1" id="KW-0812">Transmembrane</keyword>
<feature type="transmembrane region" description="Helical" evidence="1">
    <location>
        <begin position="7"/>
        <end position="28"/>
    </location>
</feature>
<accession>A0AA91V9J0</accession>
<protein>
    <recommendedName>
        <fullName evidence="4">Peptidase MA-like domain-containing protein</fullName>
    </recommendedName>
</protein>
<feature type="transmembrane region" description="Helical" evidence="1">
    <location>
        <begin position="89"/>
        <end position="108"/>
    </location>
</feature>
<feature type="transmembrane region" description="Helical" evidence="1">
    <location>
        <begin position="60"/>
        <end position="82"/>
    </location>
</feature>
<reference evidence="2 3" key="1">
    <citation type="submission" date="2017-09" db="EMBL/GenBank/DDBJ databases">
        <title>Large-scale bioinformatics analysis of Bacillus genomes uncovers conserved roles of natural products in bacterial physiology.</title>
        <authorList>
            <consortium name="Agbiome Team Llc"/>
            <person name="Bleich R.M."/>
            <person name="Grubbs K.J."/>
            <person name="Santa Maria K.C."/>
            <person name="Allen S.E."/>
            <person name="Farag S."/>
            <person name="Shank E.A."/>
            <person name="Bowers A."/>
        </authorList>
    </citation>
    <scope>NUCLEOTIDE SEQUENCE [LARGE SCALE GENOMIC DNA]</scope>
    <source>
        <strain evidence="2 3">AFS092012</strain>
    </source>
</reference>
<dbReference type="EMBL" id="NVOR01000078">
    <property type="protein sequence ID" value="PED81106.1"/>
    <property type="molecule type" value="Genomic_DNA"/>
</dbReference>
<evidence type="ECO:0000313" key="2">
    <source>
        <dbReference type="EMBL" id="PED81106.1"/>
    </source>
</evidence>
<keyword evidence="1" id="KW-1133">Transmembrane helix</keyword>
<feature type="transmembrane region" description="Helical" evidence="1">
    <location>
        <begin position="146"/>
        <end position="168"/>
    </location>
</feature>
<name>A0AA91V9J0_9BACI</name>
<comment type="caution">
    <text evidence="2">The sequence shown here is derived from an EMBL/GenBank/DDBJ whole genome shotgun (WGS) entry which is preliminary data.</text>
</comment>
<sequence length="389" mass="44246">MSKSLTIVVIGGLISSTLRILIVVPIIFELIESMVSRREKEGKNGASPYPSNSITFWEDVTLIIDLIVANLVIPGLLSLWIWKSQGSSLVGTVTCLLTTMSYFIFYWLGDSYKALTIFGLIWMPFIIFASYRLIKKTYGSPVFPHEIGKLATLTIIVMTSFIFIYLNITALQSSFYKNQKETDHFIFYSSKADYSEVVKLADNLEQHYGRIIGLLKTEPKTKTKVTVFSNQINLVYSLGLFSNFWSLGVFGDDELFILSPKNRSSILNSSIHEFTHVVLSHIDSKRPTWLEEGVANYLGNTDLNAQKVLPTLVSAGKIPSFDEINGPAFVYRNGYPYSYTIVEFLVIKYGYEKLNDFIRHPEEYNRIFGVSKSELHSLWVNYLKANYSH</sequence>
<evidence type="ECO:0000256" key="1">
    <source>
        <dbReference type="SAM" id="Phobius"/>
    </source>
</evidence>
<dbReference type="AlphaFoldDB" id="A0AA91V9J0"/>
<keyword evidence="1" id="KW-0472">Membrane</keyword>
<evidence type="ECO:0008006" key="4">
    <source>
        <dbReference type="Google" id="ProtNLM"/>
    </source>
</evidence>
<organism evidence="2 3">
    <name type="scientific">Bacillus pseudomycoides</name>
    <dbReference type="NCBI Taxonomy" id="64104"/>
    <lineage>
        <taxon>Bacteria</taxon>
        <taxon>Bacillati</taxon>
        <taxon>Bacillota</taxon>
        <taxon>Bacilli</taxon>
        <taxon>Bacillales</taxon>
        <taxon>Bacillaceae</taxon>
        <taxon>Bacillus</taxon>
        <taxon>Bacillus cereus group</taxon>
    </lineage>
</organism>
<evidence type="ECO:0000313" key="3">
    <source>
        <dbReference type="Proteomes" id="UP000221020"/>
    </source>
</evidence>
<feature type="transmembrane region" description="Helical" evidence="1">
    <location>
        <begin position="114"/>
        <end position="134"/>
    </location>
</feature>
<gene>
    <name evidence="2" type="ORF">CON65_19075</name>
</gene>
<proteinExistence type="predicted"/>
<dbReference type="Proteomes" id="UP000221020">
    <property type="component" value="Unassembled WGS sequence"/>
</dbReference>